<accession>C9W157</accession>
<feature type="domain" description="Homing endonuclease LAGLIDADG" evidence="2">
    <location>
        <begin position="13"/>
        <end position="109"/>
    </location>
</feature>
<dbReference type="Pfam" id="PF00961">
    <property type="entry name" value="LAGLIDADG_1"/>
    <property type="match status" value="2"/>
</dbReference>
<dbReference type="InterPro" id="IPR004860">
    <property type="entry name" value="LAGLIDADG_dom"/>
</dbReference>
<dbReference type="GO" id="GO:0004519">
    <property type="term" value="F:endonuclease activity"/>
    <property type="evidence" value="ECO:0007669"/>
    <property type="project" value="UniProtKB-KW"/>
</dbReference>
<evidence type="ECO:0000313" key="5">
    <source>
        <dbReference type="EMBL" id="ACL27288.1"/>
    </source>
</evidence>
<evidence type="ECO:0000313" key="6">
    <source>
        <dbReference type="EMBL" id="ACL27292.1"/>
    </source>
</evidence>
<dbReference type="PANTHER" id="PTHR36181">
    <property type="entry name" value="INTRON-ENCODED ENDONUCLEASE AI3-RELATED"/>
    <property type="match status" value="1"/>
</dbReference>
<sequence length="268" mass="31301">MKTRLFNFTKWWLTGFTQADGGFVVNFDARKQGNLPYYPRPSFVLTQNIREEQMMIELHGVGKLYYSRNEINIVVRSQDDITNVIIPHFDNYSLRGHKLSSYFLFKEVVLMMNNGKHLSPFLQILELCYFTNHTTRRTLDTKKAILDKIYNKFGFVQFEPIIESNLSKPNSNPINNDYMVGLVDGDGSFNFGFKSTRRRIVPNFTIVQGVEDRSVLEDVQSYLDCGKVYDLQSQTSRYQVENVTDLVEKVLPEFKENKFNTTKKDYTL</sequence>
<dbReference type="Gene3D" id="3.10.28.10">
    <property type="entry name" value="Homing endonucleases"/>
    <property type="match status" value="2"/>
</dbReference>
<keyword evidence="3" id="KW-0378">Hydrolase</keyword>
<evidence type="ECO:0000259" key="2">
    <source>
        <dbReference type="Pfam" id="PF00961"/>
    </source>
</evidence>
<dbReference type="EMBL" id="EU921806">
    <property type="protein sequence ID" value="ACL27288.1"/>
    <property type="molecule type" value="Genomic_DNA"/>
</dbReference>
<evidence type="ECO:0000313" key="3">
    <source>
        <dbReference type="EMBL" id="ACL27276.1"/>
    </source>
</evidence>
<dbReference type="InterPro" id="IPR051289">
    <property type="entry name" value="LAGLIDADG_Endonuclease"/>
</dbReference>
<reference evidence="3" key="1">
    <citation type="journal article" date="2009" name="Genetics">
        <title>The a2 mating-type locus genes lga2 and rga2 direct uniparental mitochondrial DNA (mtDNA) inheritance and constrain mtDNA recombination during sexual development of Ustilago maydis.</title>
        <authorList>
            <person name="Fedler M."/>
            <person name="Luh K.S."/>
            <person name="Stelter K."/>
            <person name="Nieto-Jacobo F."/>
            <person name="Basse C.W."/>
        </authorList>
    </citation>
    <scope>NUCLEOTIDE SEQUENCE</scope>
    <source>
        <strain evidence="3">FB1</strain>
        <strain evidence="4">MF14</strain>
        <strain evidence="5">SRX1</strain>
        <strain evidence="6">SRX2</strain>
    </source>
</reference>
<geneLocation type="mitochondrion" evidence="3"/>
<gene>
    <name evidence="3" type="primary">hegI1</name>
</gene>
<keyword evidence="3" id="KW-0540">Nuclease</keyword>
<dbReference type="EMBL" id="EU921807">
    <property type="protein sequence ID" value="ACL27292.1"/>
    <property type="molecule type" value="Genomic_DNA"/>
</dbReference>
<dbReference type="PANTHER" id="PTHR36181:SF2">
    <property type="entry name" value="INTRON-ENCODED ENDONUCLEASE AI3-RELATED"/>
    <property type="match status" value="1"/>
</dbReference>
<evidence type="ECO:0000313" key="4">
    <source>
        <dbReference type="EMBL" id="ACL27282.1"/>
    </source>
</evidence>
<name>C9W157_MYCMD</name>
<dbReference type="AlphaFoldDB" id="C9W157"/>
<comment type="function">
    <text evidence="1">Mitochondrial DNA endonuclease involved in intron homing.</text>
</comment>
<evidence type="ECO:0000256" key="1">
    <source>
        <dbReference type="ARBA" id="ARBA00002670"/>
    </source>
</evidence>
<dbReference type="EMBL" id="EU921802">
    <property type="protein sequence ID" value="ACL27282.1"/>
    <property type="molecule type" value="Genomic_DNA"/>
</dbReference>
<dbReference type="SMR" id="C9W157"/>
<proteinExistence type="predicted"/>
<protein>
    <submittedName>
        <fullName evidence="3">Putative LAGLIDADG endonuclease</fullName>
    </submittedName>
</protein>
<keyword evidence="3" id="KW-0255">Endonuclease</keyword>
<dbReference type="GO" id="GO:0005739">
    <property type="term" value="C:mitochondrion"/>
    <property type="evidence" value="ECO:0007669"/>
    <property type="project" value="UniProtKB-ARBA"/>
</dbReference>
<feature type="domain" description="Homing endonuclease LAGLIDADG" evidence="2">
    <location>
        <begin position="179"/>
        <end position="264"/>
    </location>
</feature>
<dbReference type="EMBL" id="EU921800">
    <property type="protein sequence ID" value="ACL27276.1"/>
    <property type="molecule type" value="Genomic_DNA"/>
</dbReference>
<keyword evidence="3" id="KW-0496">Mitochondrion</keyword>
<organism evidence="3">
    <name type="scientific">Mycosarcoma maydis</name>
    <name type="common">Corn smut fungus</name>
    <name type="synonym">Ustilago maydis</name>
    <dbReference type="NCBI Taxonomy" id="5270"/>
    <lineage>
        <taxon>Eukaryota</taxon>
        <taxon>Fungi</taxon>
        <taxon>Dikarya</taxon>
        <taxon>Basidiomycota</taxon>
        <taxon>Ustilaginomycotina</taxon>
        <taxon>Ustilaginomycetes</taxon>
        <taxon>Ustilaginales</taxon>
        <taxon>Ustilaginaceae</taxon>
        <taxon>Mycosarcoma</taxon>
    </lineage>
</organism>
<dbReference type="InterPro" id="IPR027434">
    <property type="entry name" value="Homing_endonucl"/>
</dbReference>
<dbReference type="SUPFAM" id="SSF55608">
    <property type="entry name" value="Homing endonucleases"/>
    <property type="match status" value="2"/>
</dbReference>